<dbReference type="STRING" id="582692.SAMN05720606_11556"/>
<dbReference type="InterPro" id="IPR019302">
    <property type="entry name" value="CAP12/PCTIR_TIR_dom"/>
</dbReference>
<accession>A0A1G5KJ51</accession>
<evidence type="ECO:0000313" key="3">
    <source>
        <dbReference type="Proteomes" id="UP000198538"/>
    </source>
</evidence>
<gene>
    <name evidence="2" type="ORF">SAMN05720606_11556</name>
</gene>
<reference evidence="3" key="1">
    <citation type="submission" date="2016-10" db="EMBL/GenBank/DDBJ databases">
        <authorList>
            <person name="Varghese N."/>
            <person name="Submissions S."/>
        </authorList>
    </citation>
    <scope>NUCLEOTIDE SEQUENCE [LARGE SCALE GENOMIC DNA]</scope>
    <source>
        <strain evidence="3">BL9</strain>
    </source>
</reference>
<protein>
    <submittedName>
        <fullName evidence="2">Predicted nucleotide-binding protein containing TIR-like domain-containing protein</fullName>
    </submittedName>
</protein>
<keyword evidence="3" id="KW-1185">Reference proteome</keyword>
<name>A0A1G5KJ51_9BACL</name>
<evidence type="ECO:0000259" key="1">
    <source>
        <dbReference type="Pfam" id="PF10137"/>
    </source>
</evidence>
<sequence>MMEWNANNYFFFDNYEKNNIVNTIKGVNTLKNNNVFVIHGRNEMIRKELFSFLRSIGLKPIEWTKAIEWTGKGSPHVGEILQAAFNNVQSVVALHTPDDEGRLKEEFHQDGDAINETVITPQARQNVILETGIALGLHPDRTIIVEIGKLRPVSDLAGVSVIKLNNGIEKRQALANRLKTSGCEIDIDGTDWHSSGNFDLEGKGTEPSDSMKIKNKGFSTKRFGRCLRVNTNLNNWVENVKEQVTEKIIYEHIVSKPSKDPKVGEVAFVLDENNEVHLYGLVQNFRLKKVDEILQDHEAGTVCGLSKEELVDAVKNKSYEGDMIFCTTIKVKEYFKTALYLDDFCQKYGIKKPAYLDKGIR</sequence>
<dbReference type="Proteomes" id="UP000198538">
    <property type="component" value="Unassembled WGS sequence"/>
</dbReference>
<dbReference type="GO" id="GO:0050135">
    <property type="term" value="F:NADP+ nucleosidase activity"/>
    <property type="evidence" value="ECO:0007669"/>
    <property type="project" value="InterPro"/>
</dbReference>
<dbReference type="EMBL" id="FMVM01000015">
    <property type="protein sequence ID" value="SCZ00088.1"/>
    <property type="molecule type" value="Genomic_DNA"/>
</dbReference>
<feature type="domain" description="CD-NTase-associated protein 12/Pycsar effector protein TIR" evidence="1">
    <location>
        <begin position="34"/>
        <end position="165"/>
    </location>
</feature>
<organism evidence="2 3">
    <name type="scientific">Paenibacillus polysaccharolyticus</name>
    <dbReference type="NCBI Taxonomy" id="582692"/>
    <lineage>
        <taxon>Bacteria</taxon>
        <taxon>Bacillati</taxon>
        <taxon>Bacillota</taxon>
        <taxon>Bacilli</taxon>
        <taxon>Bacillales</taxon>
        <taxon>Paenibacillaceae</taxon>
        <taxon>Paenibacillus</taxon>
    </lineage>
</organism>
<evidence type="ECO:0000313" key="2">
    <source>
        <dbReference type="EMBL" id="SCZ00088.1"/>
    </source>
</evidence>
<dbReference type="AlphaFoldDB" id="A0A1G5KJ51"/>
<dbReference type="RefSeq" id="WP_090923494.1">
    <property type="nucleotide sequence ID" value="NZ_FMVM01000015.1"/>
</dbReference>
<dbReference type="Pfam" id="PF10137">
    <property type="entry name" value="CAP12-PCTIR_TIR"/>
    <property type="match status" value="1"/>
</dbReference>
<proteinExistence type="predicted"/>